<proteinExistence type="inferred from homology"/>
<dbReference type="Proteomes" id="UP001142592">
    <property type="component" value="Unassembled WGS sequence"/>
</dbReference>
<gene>
    <name evidence="3" type="ORF">OQZ29_12830</name>
</gene>
<dbReference type="GO" id="GO:0032422">
    <property type="term" value="F:purine-rich negative regulatory element binding"/>
    <property type="evidence" value="ECO:0007669"/>
    <property type="project" value="InterPro"/>
</dbReference>
<evidence type="ECO:0000313" key="3">
    <source>
        <dbReference type="EMBL" id="MCX3265638.1"/>
    </source>
</evidence>
<dbReference type="EMBL" id="JAPJUH010000004">
    <property type="protein sequence ID" value="MCX3265638.1"/>
    <property type="molecule type" value="Genomic_DNA"/>
</dbReference>
<dbReference type="AlphaFoldDB" id="A0A9X3DHN3"/>
<name>A0A9X3DHN3_9SPHI</name>
<evidence type="ECO:0000313" key="4">
    <source>
        <dbReference type="Proteomes" id="UP001142592"/>
    </source>
</evidence>
<dbReference type="GO" id="GO:0000977">
    <property type="term" value="F:RNA polymerase II transcription regulatory region sequence-specific DNA binding"/>
    <property type="evidence" value="ECO:0007669"/>
    <property type="project" value="InterPro"/>
</dbReference>
<sequence>MESKNIYSESFSNRERHFFIDMKRTAKGNLYLKITRSDQSVDGSYNRSSIIIFEEDFECFITSLSSVFHHTMFS</sequence>
<keyword evidence="2" id="KW-0238">DNA-binding</keyword>
<dbReference type="Gene3D" id="3.10.450.700">
    <property type="match status" value="1"/>
</dbReference>
<keyword evidence="4" id="KW-1185">Reference proteome</keyword>
<organism evidence="3 4">
    <name type="scientific">Pedobacter agri</name>
    <dbReference type="NCBI Taxonomy" id="454586"/>
    <lineage>
        <taxon>Bacteria</taxon>
        <taxon>Pseudomonadati</taxon>
        <taxon>Bacteroidota</taxon>
        <taxon>Sphingobacteriia</taxon>
        <taxon>Sphingobacteriales</taxon>
        <taxon>Sphingobacteriaceae</taxon>
        <taxon>Pedobacter</taxon>
    </lineage>
</organism>
<dbReference type="Pfam" id="PF11680">
    <property type="entry name" value="DUF3276"/>
    <property type="match status" value="1"/>
</dbReference>
<evidence type="ECO:0000256" key="2">
    <source>
        <dbReference type="ARBA" id="ARBA00023125"/>
    </source>
</evidence>
<reference evidence="3" key="1">
    <citation type="submission" date="2022-11" db="EMBL/GenBank/DDBJ databases">
        <authorList>
            <person name="Graham C."/>
            <person name="Newman J.D."/>
        </authorList>
    </citation>
    <scope>NUCLEOTIDE SEQUENCE</scope>
    <source>
        <strain evidence="3">DSM 19486</strain>
    </source>
</reference>
<comment type="similarity">
    <text evidence="1">Belongs to the PUR DNA-binding protein family.</text>
</comment>
<accession>A0A9X3DHN3</accession>
<dbReference type="RefSeq" id="WP_010601159.1">
    <property type="nucleotide sequence ID" value="NZ_JAPJUH010000004.1"/>
</dbReference>
<dbReference type="InterPro" id="IPR006628">
    <property type="entry name" value="PUR-bd_fam"/>
</dbReference>
<protein>
    <submittedName>
        <fullName evidence="3">DUF3276 family protein</fullName>
    </submittedName>
</protein>
<evidence type="ECO:0000256" key="1">
    <source>
        <dbReference type="ARBA" id="ARBA00009251"/>
    </source>
</evidence>
<comment type="caution">
    <text evidence="3">The sequence shown here is derived from an EMBL/GenBank/DDBJ whole genome shotgun (WGS) entry which is preliminary data.</text>
</comment>